<gene>
    <name evidence="11" type="ORF">UFOPK1857_00008</name>
</gene>
<evidence type="ECO:0000256" key="6">
    <source>
        <dbReference type="ARBA" id="ARBA00023027"/>
    </source>
</evidence>
<evidence type="ECO:0000256" key="5">
    <source>
        <dbReference type="ARBA" id="ARBA00023002"/>
    </source>
</evidence>
<dbReference type="PANTHER" id="PTHR21363">
    <property type="entry name" value="PREPHENATE DEHYDROGENASE"/>
    <property type="match status" value="1"/>
</dbReference>
<dbReference type="GO" id="GO:0006571">
    <property type="term" value="P:tyrosine biosynthetic process"/>
    <property type="evidence" value="ECO:0007669"/>
    <property type="project" value="UniProtKB-UniPathway"/>
</dbReference>
<keyword evidence="7" id="KW-0028">Amino-acid biosynthesis</keyword>
<dbReference type="NCBIfam" id="NF005111">
    <property type="entry name" value="PRK06545.2-3"/>
    <property type="match status" value="1"/>
</dbReference>
<dbReference type="InterPro" id="IPR003099">
    <property type="entry name" value="Prephen_DH"/>
</dbReference>
<dbReference type="GO" id="GO:0008977">
    <property type="term" value="F:prephenate dehydrogenase (NAD+) activity"/>
    <property type="evidence" value="ECO:0007669"/>
    <property type="project" value="UniProtKB-EC"/>
</dbReference>
<dbReference type="InterPro" id="IPR002912">
    <property type="entry name" value="ACT_dom"/>
</dbReference>
<dbReference type="InterPro" id="IPR008927">
    <property type="entry name" value="6-PGluconate_DH-like_C_sf"/>
</dbReference>
<dbReference type="EC" id="1.3.1.12" evidence="2"/>
<feature type="domain" description="ACT" evidence="10">
    <location>
        <begin position="292"/>
        <end position="358"/>
    </location>
</feature>
<dbReference type="InterPro" id="IPR046826">
    <property type="entry name" value="PDH_N"/>
</dbReference>
<dbReference type="InterPro" id="IPR036291">
    <property type="entry name" value="NAD(P)-bd_dom_sf"/>
</dbReference>
<protein>
    <recommendedName>
        <fullName evidence="3">Prephenate dehydrogenase</fullName>
        <ecNumber evidence="2">1.3.1.12</ecNumber>
    </recommendedName>
</protein>
<feature type="domain" description="Prephenate/arogenate dehydrogenase" evidence="9">
    <location>
        <begin position="6"/>
        <end position="283"/>
    </location>
</feature>
<dbReference type="InterPro" id="IPR046825">
    <property type="entry name" value="PDH_C"/>
</dbReference>
<evidence type="ECO:0000256" key="3">
    <source>
        <dbReference type="ARBA" id="ARBA00016891"/>
    </source>
</evidence>
<dbReference type="UniPathway" id="UPA00122">
    <property type="reaction ID" value="UER00961"/>
</dbReference>
<evidence type="ECO:0000256" key="4">
    <source>
        <dbReference type="ARBA" id="ARBA00022498"/>
    </source>
</evidence>
<dbReference type="GO" id="GO:0004665">
    <property type="term" value="F:prephenate dehydrogenase (NADP+) activity"/>
    <property type="evidence" value="ECO:0007669"/>
    <property type="project" value="InterPro"/>
</dbReference>
<dbReference type="Pfam" id="PF02153">
    <property type="entry name" value="PDH_N"/>
    <property type="match status" value="1"/>
</dbReference>
<evidence type="ECO:0000256" key="2">
    <source>
        <dbReference type="ARBA" id="ARBA00012068"/>
    </source>
</evidence>
<dbReference type="PROSITE" id="PS51176">
    <property type="entry name" value="PDH_ADH"/>
    <property type="match status" value="1"/>
</dbReference>
<dbReference type="Pfam" id="PF20463">
    <property type="entry name" value="PDH_C"/>
    <property type="match status" value="1"/>
</dbReference>
<keyword evidence="5" id="KW-0560">Oxidoreductase</keyword>
<dbReference type="SUPFAM" id="SSF55021">
    <property type="entry name" value="ACT-like"/>
    <property type="match status" value="1"/>
</dbReference>
<keyword evidence="7" id="KW-0057">Aromatic amino acid biosynthesis</keyword>
<sequence>MTSFTGEVRIVGAGLLGTSIGLALTKQGIDVAISSKSTKSVDLAVSYGAGRAVREDDSPKLIVVCVPPQLTAQIVAEELIAFPDAIVTDVASVKGGILAELERLAAPIERYVGSHPMAGRERGGAIAGRADLFVGRPWVITPNAKSDAAGIKLVADLANALESSVVTVSPKDHDRAVALVSHVPQLVSSLLAARLVDAKNDDVALAGQGLRDTTRIAASDPDLWIQILEANSAEVLQVLESLSADLATVIGALHNLDSEKSIAQLRHALEAGNIGVEKIPGKHGTKHSTYAQIIVMIDDQPGELARLLTEVGEIGINLEELKLEHSPSAQIGLVELYVVPSAEAALIADLQKRGWRIA</sequence>
<name>A0A6J6GY73_9ZZZZ</name>
<reference evidence="11" key="1">
    <citation type="submission" date="2020-05" db="EMBL/GenBank/DDBJ databases">
        <authorList>
            <person name="Chiriac C."/>
            <person name="Salcher M."/>
            <person name="Ghai R."/>
            <person name="Kavagutti S V."/>
        </authorList>
    </citation>
    <scope>NUCLEOTIDE SEQUENCE</scope>
</reference>
<evidence type="ECO:0000313" key="11">
    <source>
        <dbReference type="EMBL" id="CAB4603905.1"/>
    </source>
</evidence>
<organism evidence="11">
    <name type="scientific">freshwater metagenome</name>
    <dbReference type="NCBI Taxonomy" id="449393"/>
    <lineage>
        <taxon>unclassified sequences</taxon>
        <taxon>metagenomes</taxon>
        <taxon>ecological metagenomes</taxon>
    </lineage>
</organism>
<dbReference type="InterPro" id="IPR045865">
    <property type="entry name" value="ACT-like_dom_sf"/>
</dbReference>
<dbReference type="InterPro" id="IPR050812">
    <property type="entry name" value="Preph/Arog_dehydrog"/>
</dbReference>
<evidence type="ECO:0000256" key="1">
    <source>
        <dbReference type="ARBA" id="ARBA00005067"/>
    </source>
</evidence>
<dbReference type="Gene3D" id="3.40.50.720">
    <property type="entry name" value="NAD(P)-binding Rossmann-like Domain"/>
    <property type="match status" value="1"/>
</dbReference>
<evidence type="ECO:0000259" key="9">
    <source>
        <dbReference type="PROSITE" id="PS51176"/>
    </source>
</evidence>
<dbReference type="PROSITE" id="PS51671">
    <property type="entry name" value="ACT"/>
    <property type="match status" value="1"/>
</dbReference>
<comment type="pathway">
    <text evidence="1">Amino-acid biosynthesis; L-tyrosine biosynthesis; (4-hydroxyphenyl)pyruvate from prephenate (NAD(+) route): step 1/1.</text>
</comment>
<dbReference type="AlphaFoldDB" id="A0A6J6GY73"/>
<proteinExistence type="predicted"/>
<evidence type="ECO:0000259" key="10">
    <source>
        <dbReference type="PROSITE" id="PS51671"/>
    </source>
</evidence>
<dbReference type="Gene3D" id="1.10.3660.10">
    <property type="entry name" value="6-phosphogluconate dehydrogenase C-terminal like domain"/>
    <property type="match status" value="1"/>
</dbReference>
<accession>A0A6J6GY73</accession>
<keyword evidence="6" id="KW-0520">NAD</keyword>
<dbReference type="SUPFAM" id="SSF48179">
    <property type="entry name" value="6-phosphogluconate dehydrogenase C-terminal domain-like"/>
    <property type="match status" value="1"/>
</dbReference>
<dbReference type="NCBIfam" id="NF005112">
    <property type="entry name" value="PRK06545.2-4"/>
    <property type="match status" value="1"/>
</dbReference>
<keyword evidence="4" id="KW-0827">Tyrosine biosynthesis</keyword>
<evidence type="ECO:0000256" key="7">
    <source>
        <dbReference type="ARBA" id="ARBA00023141"/>
    </source>
</evidence>
<dbReference type="EMBL" id="CAEZUU010000001">
    <property type="protein sequence ID" value="CAB4603905.1"/>
    <property type="molecule type" value="Genomic_DNA"/>
</dbReference>
<evidence type="ECO:0000256" key="8">
    <source>
        <dbReference type="ARBA" id="ARBA00049260"/>
    </source>
</evidence>
<comment type="catalytic activity">
    <reaction evidence="8">
        <text>prephenate + NAD(+) = 3-(4-hydroxyphenyl)pyruvate + CO2 + NADH</text>
        <dbReference type="Rhea" id="RHEA:13869"/>
        <dbReference type="ChEBI" id="CHEBI:16526"/>
        <dbReference type="ChEBI" id="CHEBI:29934"/>
        <dbReference type="ChEBI" id="CHEBI:36242"/>
        <dbReference type="ChEBI" id="CHEBI:57540"/>
        <dbReference type="ChEBI" id="CHEBI:57945"/>
        <dbReference type="EC" id="1.3.1.12"/>
    </reaction>
</comment>
<dbReference type="PANTHER" id="PTHR21363:SF0">
    <property type="entry name" value="PREPHENATE DEHYDROGENASE [NADP(+)]"/>
    <property type="match status" value="1"/>
</dbReference>
<dbReference type="SUPFAM" id="SSF51735">
    <property type="entry name" value="NAD(P)-binding Rossmann-fold domains"/>
    <property type="match status" value="1"/>
</dbReference>
<dbReference type="GO" id="GO:0070403">
    <property type="term" value="F:NAD+ binding"/>
    <property type="evidence" value="ECO:0007669"/>
    <property type="project" value="InterPro"/>
</dbReference>